<reference evidence="1 2" key="1">
    <citation type="journal article" date="2019" name="Int. J. Syst. Evol. Microbiol.">
        <title>The Global Catalogue of Microorganisms (GCM) 10K type strain sequencing project: providing services to taxonomists for standard genome sequencing and annotation.</title>
        <authorList>
            <consortium name="The Broad Institute Genomics Platform"/>
            <consortium name="The Broad Institute Genome Sequencing Center for Infectious Disease"/>
            <person name="Wu L."/>
            <person name="Ma J."/>
        </authorList>
    </citation>
    <scope>NUCLEOTIDE SEQUENCE [LARGE SCALE GENOMIC DNA]</scope>
    <source>
        <strain evidence="1 2">JCM 15572</strain>
    </source>
</reference>
<dbReference type="Proteomes" id="UP001501705">
    <property type="component" value="Unassembled WGS sequence"/>
</dbReference>
<comment type="caution">
    <text evidence="1">The sequence shown here is derived from an EMBL/GenBank/DDBJ whole genome shotgun (WGS) entry which is preliminary data.</text>
</comment>
<dbReference type="EMBL" id="BAAAPH010000011">
    <property type="protein sequence ID" value="GAA1578060.1"/>
    <property type="molecule type" value="Genomic_DNA"/>
</dbReference>
<evidence type="ECO:0000313" key="1">
    <source>
        <dbReference type="EMBL" id="GAA1578060.1"/>
    </source>
</evidence>
<name>A0ABN2DKW8_9ACTN</name>
<sequence>MMLYAGHHPTGSPVQPGDVYAAEVEAPDRHPMQYQRRLMADGDTTRADRVHHRVHLTEVLQAVALPRRQSSQVEQFRVLTAPDLLPPTVPQAPRDLVVSAPTGKRLAATENTTLLLSNHPEPLIHPPSIHRPAATPGLVFRPPVDNSTRADIHPSCGFSTRIPVENPQDGWITKRLAGAGGGDVGGDYLVDWAVLF</sequence>
<proteinExistence type="predicted"/>
<protein>
    <submittedName>
        <fullName evidence="1">Uncharacterized protein</fullName>
    </submittedName>
</protein>
<accession>A0ABN2DKW8</accession>
<organism evidence="1 2">
    <name type="scientific">Kribbella hippodromi</name>
    <dbReference type="NCBI Taxonomy" id="434347"/>
    <lineage>
        <taxon>Bacteria</taxon>
        <taxon>Bacillati</taxon>
        <taxon>Actinomycetota</taxon>
        <taxon>Actinomycetes</taxon>
        <taxon>Propionibacteriales</taxon>
        <taxon>Kribbellaceae</taxon>
        <taxon>Kribbella</taxon>
    </lineage>
</organism>
<keyword evidence="2" id="KW-1185">Reference proteome</keyword>
<evidence type="ECO:0000313" key="2">
    <source>
        <dbReference type="Proteomes" id="UP001501705"/>
    </source>
</evidence>
<gene>
    <name evidence="1" type="ORF">GCM10009804_38290</name>
</gene>